<dbReference type="Proteomes" id="UP000707356">
    <property type="component" value="Unassembled WGS sequence"/>
</dbReference>
<dbReference type="SUPFAM" id="SSF55729">
    <property type="entry name" value="Acyl-CoA N-acyltransferases (Nat)"/>
    <property type="match status" value="1"/>
</dbReference>
<gene>
    <name evidence="2" type="ORF">KME07_10150</name>
</gene>
<dbReference type="AlphaFoldDB" id="A0A951PAS0"/>
<dbReference type="PROSITE" id="PS51186">
    <property type="entry name" value="GNAT"/>
    <property type="match status" value="1"/>
</dbReference>
<dbReference type="Gene3D" id="3.40.630.30">
    <property type="match status" value="1"/>
</dbReference>
<dbReference type="GO" id="GO:0016747">
    <property type="term" value="F:acyltransferase activity, transferring groups other than amino-acyl groups"/>
    <property type="evidence" value="ECO:0007669"/>
    <property type="project" value="InterPro"/>
</dbReference>
<reference evidence="2" key="1">
    <citation type="submission" date="2021-05" db="EMBL/GenBank/DDBJ databases">
        <authorList>
            <person name="Pietrasiak N."/>
            <person name="Ward R."/>
            <person name="Stajich J.E."/>
            <person name="Kurbessoian T."/>
        </authorList>
    </citation>
    <scope>NUCLEOTIDE SEQUENCE</scope>
    <source>
        <strain evidence="2">GSE-TBD4-15B</strain>
    </source>
</reference>
<name>A0A951PAS0_9CYAN</name>
<dbReference type="EMBL" id="JAHHHV010000064">
    <property type="protein sequence ID" value="MBW4465783.1"/>
    <property type="molecule type" value="Genomic_DNA"/>
</dbReference>
<dbReference type="InterPro" id="IPR000182">
    <property type="entry name" value="GNAT_dom"/>
</dbReference>
<keyword evidence="2" id="KW-0012">Acyltransferase</keyword>
<dbReference type="EC" id="2.3.1.-" evidence="2"/>
<dbReference type="InterPro" id="IPR052564">
    <property type="entry name" value="N-acetyltrans/Recomb-assoc"/>
</dbReference>
<comment type="caution">
    <text evidence="2">The sequence shown here is derived from an EMBL/GenBank/DDBJ whole genome shotgun (WGS) entry which is preliminary data.</text>
</comment>
<keyword evidence="2" id="KW-0808">Transferase</keyword>
<dbReference type="Pfam" id="PF13673">
    <property type="entry name" value="Acetyltransf_10"/>
    <property type="match status" value="1"/>
</dbReference>
<proteinExistence type="predicted"/>
<dbReference type="PANTHER" id="PTHR43451">
    <property type="entry name" value="ACETYLTRANSFERASE (GNAT) FAMILY PROTEIN"/>
    <property type="match status" value="1"/>
</dbReference>
<evidence type="ECO:0000313" key="2">
    <source>
        <dbReference type="EMBL" id="MBW4465783.1"/>
    </source>
</evidence>
<reference evidence="2" key="2">
    <citation type="journal article" date="2022" name="Microbiol. Resour. Announc.">
        <title>Metagenome Sequencing to Explore Phylogenomics of Terrestrial Cyanobacteria.</title>
        <authorList>
            <person name="Ward R.D."/>
            <person name="Stajich J.E."/>
            <person name="Johansen J.R."/>
            <person name="Huntemann M."/>
            <person name="Clum A."/>
            <person name="Foster B."/>
            <person name="Foster B."/>
            <person name="Roux S."/>
            <person name="Palaniappan K."/>
            <person name="Varghese N."/>
            <person name="Mukherjee S."/>
            <person name="Reddy T.B.K."/>
            <person name="Daum C."/>
            <person name="Copeland A."/>
            <person name="Chen I.A."/>
            <person name="Ivanova N.N."/>
            <person name="Kyrpides N.C."/>
            <person name="Shapiro N."/>
            <person name="Eloe-Fadrosh E.A."/>
            <person name="Pietrasiak N."/>
        </authorList>
    </citation>
    <scope>NUCLEOTIDE SEQUENCE</scope>
    <source>
        <strain evidence="2">GSE-TBD4-15B</strain>
    </source>
</reference>
<protein>
    <submittedName>
        <fullName evidence="2">GNAT family N-acetyltransferase</fullName>
        <ecNumber evidence="2">2.3.1.-</ecNumber>
    </submittedName>
</protein>
<organism evidence="2 3">
    <name type="scientific">Pegethrix bostrychoides GSE-TBD4-15B</name>
    <dbReference type="NCBI Taxonomy" id="2839662"/>
    <lineage>
        <taxon>Bacteria</taxon>
        <taxon>Bacillati</taxon>
        <taxon>Cyanobacteriota</taxon>
        <taxon>Cyanophyceae</taxon>
        <taxon>Oculatellales</taxon>
        <taxon>Oculatellaceae</taxon>
        <taxon>Pegethrix</taxon>
    </lineage>
</organism>
<sequence length="153" mass="17458">MIRDYHPADTAALVTLFRSAVLQTAASHYSPEQVVVWSSLVENLAQFQYRLSLGVTRVAVVQQQLAAFGQLYPNDHIEFLYTDSRFARQGYATLIYQQLEAEAIAQGASKLRTEASHIAQHFFLKMGFELLELEIVERAGLSFERFKMQKRLT</sequence>
<dbReference type="InterPro" id="IPR016181">
    <property type="entry name" value="Acyl_CoA_acyltransferase"/>
</dbReference>
<dbReference type="PANTHER" id="PTHR43451:SF1">
    <property type="entry name" value="ACETYLTRANSFERASE"/>
    <property type="match status" value="1"/>
</dbReference>
<evidence type="ECO:0000259" key="1">
    <source>
        <dbReference type="PROSITE" id="PS51186"/>
    </source>
</evidence>
<feature type="domain" description="N-acetyltransferase" evidence="1">
    <location>
        <begin position="1"/>
        <end position="153"/>
    </location>
</feature>
<evidence type="ECO:0000313" key="3">
    <source>
        <dbReference type="Proteomes" id="UP000707356"/>
    </source>
</evidence>
<accession>A0A951PAS0</accession>